<dbReference type="SUPFAM" id="SSF53623">
    <property type="entry name" value="MurD-like peptide ligases, catalytic domain"/>
    <property type="match status" value="1"/>
</dbReference>
<dbReference type="InterPro" id="IPR004101">
    <property type="entry name" value="Mur_ligase_C"/>
</dbReference>
<accession>A0A315XLS7</accession>
<dbReference type="InterPro" id="IPR013221">
    <property type="entry name" value="Mur_ligase_cen"/>
</dbReference>
<dbReference type="EC" id="6.3.2.8" evidence="3"/>
<dbReference type="AlphaFoldDB" id="A0A315XLS7"/>
<dbReference type="Pfam" id="PF02875">
    <property type="entry name" value="Mur_ligase_C"/>
    <property type="match status" value="1"/>
</dbReference>
<dbReference type="Proteomes" id="UP000251717">
    <property type="component" value="Unassembled WGS sequence"/>
</dbReference>
<dbReference type="GO" id="GO:0005524">
    <property type="term" value="F:ATP binding"/>
    <property type="evidence" value="ECO:0007669"/>
    <property type="project" value="InterPro"/>
</dbReference>
<dbReference type="Gene3D" id="3.40.1190.10">
    <property type="entry name" value="Mur-like, catalytic domain"/>
    <property type="match status" value="1"/>
</dbReference>
<dbReference type="Pfam" id="PF08245">
    <property type="entry name" value="Mur_ligase_M"/>
    <property type="match status" value="1"/>
</dbReference>
<feature type="domain" description="Mur ligase central" evidence="2">
    <location>
        <begin position="266"/>
        <end position="459"/>
    </location>
</feature>
<dbReference type="GO" id="GO:0008763">
    <property type="term" value="F:UDP-N-acetylmuramate-L-alanine ligase activity"/>
    <property type="evidence" value="ECO:0007669"/>
    <property type="project" value="UniProtKB-EC"/>
</dbReference>
<dbReference type="PANTHER" id="PTHR43445:SF3">
    <property type="entry name" value="UDP-N-ACETYLMURAMATE--L-ALANINE LIGASE"/>
    <property type="match status" value="1"/>
</dbReference>
<keyword evidence="3" id="KW-0436">Ligase</keyword>
<evidence type="ECO:0000313" key="3">
    <source>
        <dbReference type="EMBL" id="PWB87327.1"/>
    </source>
</evidence>
<keyword evidence="4" id="KW-1185">Reference proteome</keyword>
<dbReference type="PANTHER" id="PTHR43445">
    <property type="entry name" value="UDP-N-ACETYLMURAMATE--L-ALANINE LIGASE-RELATED"/>
    <property type="match status" value="1"/>
</dbReference>
<evidence type="ECO:0000313" key="4">
    <source>
        <dbReference type="Proteomes" id="UP000251717"/>
    </source>
</evidence>
<feature type="domain" description="Mur ligase C-terminal" evidence="1">
    <location>
        <begin position="482"/>
        <end position="615"/>
    </location>
</feature>
<dbReference type="InterPro" id="IPR050061">
    <property type="entry name" value="MurCDEF_pg_biosynth"/>
</dbReference>
<dbReference type="Gene3D" id="3.90.190.20">
    <property type="entry name" value="Mur ligase, C-terminal domain"/>
    <property type="match status" value="1"/>
</dbReference>
<dbReference type="InterPro" id="IPR036565">
    <property type="entry name" value="Mur-like_cat_sf"/>
</dbReference>
<organism evidence="3 4">
    <name type="scientific">Methanobrevibacter thaueri</name>
    <dbReference type="NCBI Taxonomy" id="190975"/>
    <lineage>
        <taxon>Archaea</taxon>
        <taxon>Methanobacteriati</taxon>
        <taxon>Methanobacteriota</taxon>
        <taxon>Methanomada group</taxon>
        <taxon>Methanobacteria</taxon>
        <taxon>Methanobacteriales</taxon>
        <taxon>Methanobacteriaceae</taxon>
        <taxon>Methanobrevibacter</taxon>
    </lineage>
</organism>
<name>A0A315XLS7_9EURY</name>
<comment type="caution">
    <text evidence="3">The sequence shown here is derived from an EMBL/GenBank/DDBJ whole genome shotgun (WGS) entry which is preliminary data.</text>
</comment>
<sequence>MNIQDLANSINGKLVGNDEFFSIDGFTGKITFLNDAHTGDIVIRESIDPAGVEIAFNKNIACLITPDPKEGTVEAAERLNFPLIIIDDIETAKEYVSKMAEEEKSKEHVGLVKKVEEKIIGDESFSIGGITEKISSIGSNLTHVIDSSYEEKLTDINDLAEAVEGKLVGNDEFFSIDGFTGKFTFLNNAHTGDIVIRHWINGAGVEMAFNKNIACLITQTPKEDAVEVAEKLNFPLIITDKIELANAYALSHTIEKYSPDSTNVVITGTNGKSTTSHLIYHILNNAGHHVLTNTDSESEFNTLIDPMVSKLISDEVTENGALDYLVIEVSEVQGWLDKLMKNHAALMSEAANPKVGVITNIAMDHIGLVNSIEDVFDEIKAVPEAIGDGVTILNHDDELVMKLDAKNPFYTSMSPLDEENAVCFDGENIIYNNDSILTIDELPFKGNHFIQNILSAIGACISLGIDLEVIVEGVKSYKALNRRFAKLSEDPLIYDDFAHNPDGIKATISETLKLLPENQKLHVACAIRGSRGVEINQLNVDALVESMTDDMVLYLSSSNDVVNDLNFVEDDEREVFFNTLNRNNIDYTHFDNLSDCLNEVCSKADINDIILLIGAQGMDPAESLLKDIK</sequence>
<dbReference type="EMBL" id="MZGS01000020">
    <property type="protein sequence ID" value="PWB87327.1"/>
    <property type="molecule type" value="Genomic_DNA"/>
</dbReference>
<dbReference type="InterPro" id="IPR036615">
    <property type="entry name" value="Mur_ligase_C_dom_sf"/>
</dbReference>
<evidence type="ECO:0000259" key="1">
    <source>
        <dbReference type="Pfam" id="PF02875"/>
    </source>
</evidence>
<protein>
    <submittedName>
        <fullName evidence="3">UDP-N-acetylmuramate--L-alanine ligase</fullName>
        <ecNumber evidence="3">6.3.2.8</ecNumber>
    </submittedName>
</protein>
<dbReference type="SUPFAM" id="SSF53244">
    <property type="entry name" value="MurD-like peptide ligases, peptide-binding domain"/>
    <property type="match status" value="1"/>
</dbReference>
<evidence type="ECO:0000259" key="2">
    <source>
        <dbReference type="Pfam" id="PF08245"/>
    </source>
</evidence>
<reference evidence="3 4" key="1">
    <citation type="submission" date="2017-03" db="EMBL/GenBank/DDBJ databases">
        <title>Genome sequence of Methanobrevibacter thaueri.</title>
        <authorList>
            <person name="Poehlein A."/>
            <person name="Seedorf H."/>
            <person name="Daniel R."/>
        </authorList>
    </citation>
    <scope>NUCLEOTIDE SEQUENCE [LARGE SCALE GENOMIC DNA]</scope>
    <source>
        <strain evidence="3 4">DSM 11995</strain>
    </source>
</reference>
<proteinExistence type="predicted"/>
<gene>
    <name evidence="3" type="primary">murC</name>
    <name evidence="3" type="ORF">MBBTH_08920</name>
</gene>